<dbReference type="AlphaFoldDB" id="B8HAP9"/>
<dbReference type="HOGENOM" id="CLU_2257915_0_0_11"/>
<gene>
    <name evidence="2" type="ordered locus">Achl_0511</name>
</gene>
<accession>B8HAP9</accession>
<dbReference type="Proteomes" id="UP000002505">
    <property type="component" value="Chromosome"/>
</dbReference>
<name>B8HAP9_PSECP</name>
<dbReference type="RefSeq" id="WP_015935737.1">
    <property type="nucleotide sequence ID" value="NC_011886.1"/>
</dbReference>
<dbReference type="EMBL" id="CP001341">
    <property type="protein sequence ID" value="ACL38510.1"/>
    <property type="molecule type" value="Genomic_DNA"/>
</dbReference>
<evidence type="ECO:0000313" key="2">
    <source>
        <dbReference type="EMBL" id="ACL38510.1"/>
    </source>
</evidence>
<reference evidence="2" key="1">
    <citation type="submission" date="2009-01" db="EMBL/GenBank/DDBJ databases">
        <title>Complete sequence of chromosome of Arthrobacter chlorophenolicus A6.</title>
        <authorList>
            <consortium name="US DOE Joint Genome Institute"/>
            <person name="Lucas S."/>
            <person name="Copeland A."/>
            <person name="Lapidus A."/>
            <person name="Glavina del Rio T."/>
            <person name="Tice H."/>
            <person name="Bruce D."/>
            <person name="Goodwin L."/>
            <person name="Pitluck S."/>
            <person name="Goltsman E."/>
            <person name="Clum A."/>
            <person name="Larimer F."/>
            <person name="Land M."/>
            <person name="Hauser L."/>
            <person name="Kyrpides N."/>
            <person name="Mikhailova N."/>
            <person name="Jansson J."/>
            <person name="Richardson P."/>
        </authorList>
    </citation>
    <scope>NUCLEOTIDE SEQUENCE [LARGE SCALE GENOMIC DNA]</scope>
    <source>
        <strain evidence="2">A6</strain>
    </source>
</reference>
<evidence type="ECO:0000313" key="3">
    <source>
        <dbReference type="Proteomes" id="UP000002505"/>
    </source>
</evidence>
<dbReference type="OrthoDB" id="4945332at2"/>
<feature type="compositionally biased region" description="Basic and acidic residues" evidence="1">
    <location>
        <begin position="1"/>
        <end position="17"/>
    </location>
</feature>
<feature type="region of interest" description="Disordered" evidence="1">
    <location>
        <begin position="1"/>
        <end position="24"/>
    </location>
</feature>
<protein>
    <submittedName>
        <fullName evidence="2">Uncharacterized protein</fullName>
    </submittedName>
</protein>
<sequence length="104" mass="10981">MTTATEHRLPASGERTKPAGNTAEPLDLGLLVTLNSRMHCRMPMQRIDPQELPVREPVYVDGTGVLPAGPGSAPGTVVTYRCACGFTLDDPAFSATVSDRALAS</sequence>
<dbReference type="KEGG" id="ach:Achl_0511"/>
<keyword evidence="3" id="KW-1185">Reference proteome</keyword>
<proteinExistence type="predicted"/>
<evidence type="ECO:0000256" key="1">
    <source>
        <dbReference type="SAM" id="MobiDB-lite"/>
    </source>
</evidence>
<organism evidence="2 3">
    <name type="scientific">Pseudarthrobacter chlorophenolicus (strain ATCC 700700 / DSM 12829 / CIP 107037 / JCM 12360 / KCTC 9906 / NCIMB 13794 / A6)</name>
    <name type="common">Arthrobacter chlorophenolicus</name>
    <dbReference type="NCBI Taxonomy" id="452863"/>
    <lineage>
        <taxon>Bacteria</taxon>
        <taxon>Bacillati</taxon>
        <taxon>Actinomycetota</taxon>
        <taxon>Actinomycetes</taxon>
        <taxon>Micrococcales</taxon>
        <taxon>Micrococcaceae</taxon>
        <taxon>Pseudarthrobacter</taxon>
    </lineage>
</organism>